<name>A0A0F9EGH2_9ZZZZ</name>
<reference evidence="1" key="1">
    <citation type="journal article" date="2015" name="Nature">
        <title>Complex archaea that bridge the gap between prokaryotes and eukaryotes.</title>
        <authorList>
            <person name="Spang A."/>
            <person name="Saw J.H."/>
            <person name="Jorgensen S.L."/>
            <person name="Zaremba-Niedzwiedzka K."/>
            <person name="Martijn J."/>
            <person name="Lind A.E."/>
            <person name="van Eijk R."/>
            <person name="Schleper C."/>
            <person name="Guy L."/>
            <person name="Ettema T.J."/>
        </authorList>
    </citation>
    <scope>NUCLEOTIDE SEQUENCE</scope>
</reference>
<feature type="non-terminal residue" evidence="1">
    <location>
        <position position="1"/>
    </location>
</feature>
<proteinExistence type="predicted"/>
<evidence type="ECO:0008006" key="2">
    <source>
        <dbReference type="Google" id="ProtNLM"/>
    </source>
</evidence>
<organism evidence="1">
    <name type="scientific">marine sediment metagenome</name>
    <dbReference type="NCBI Taxonomy" id="412755"/>
    <lineage>
        <taxon>unclassified sequences</taxon>
        <taxon>metagenomes</taxon>
        <taxon>ecological metagenomes</taxon>
    </lineage>
</organism>
<comment type="caution">
    <text evidence="1">The sequence shown here is derived from an EMBL/GenBank/DDBJ whole genome shotgun (WGS) entry which is preliminary data.</text>
</comment>
<gene>
    <name evidence="1" type="ORF">LCGC14_2155910</name>
</gene>
<sequence>NGQNTINSNFNNLNQTIVVGIWETLSSNTDYSPYNIDSNWLFEFGENQLINTEYISVSNSYTRITMIKSGWYKIHLSVILSSISDNSVYSMRFYKNSVIHGYTSYVIGDLPFIYMDGTVFIECNATDYIEINAYSADDFSPFALDKYNHLTIEYVVV</sequence>
<dbReference type="AlphaFoldDB" id="A0A0F9EGH2"/>
<protein>
    <recommendedName>
        <fullName evidence="2">Malectin domain-containing protein</fullName>
    </recommendedName>
</protein>
<accession>A0A0F9EGH2</accession>
<dbReference type="EMBL" id="LAZR01027565">
    <property type="protein sequence ID" value="KKL65346.1"/>
    <property type="molecule type" value="Genomic_DNA"/>
</dbReference>
<evidence type="ECO:0000313" key="1">
    <source>
        <dbReference type="EMBL" id="KKL65346.1"/>
    </source>
</evidence>